<dbReference type="Proteomes" id="UP001140234">
    <property type="component" value="Unassembled WGS sequence"/>
</dbReference>
<name>A0ACC1K486_9FUNG</name>
<accession>A0ACC1K486</accession>
<organism evidence="1 2">
    <name type="scientific">Coemansia nantahalensis</name>
    <dbReference type="NCBI Taxonomy" id="2789366"/>
    <lineage>
        <taxon>Eukaryota</taxon>
        <taxon>Fungi</taxon>
        <taxon>Fungi incertae sedis</taxon>
        <taxon>Zoopagomycota</taxon>
        <taxon>Kickxellomycotina</taxon>
        <taxon>Kickxellomycetes</taxon>
        <taxon>Kickxellales</taxon>
        <taxon>Kickxellaceae</taxon>
        <taxon>Coemansia</taxon>
    </lineage>
</organism>
<sequence length="416" mass="42404">MEGPGRDEIIQLILCQLSEYGFSNLSQAIAAHTKVPMTADSNSRLADLVRLGLQSEAQGGGASASAEADANTDAHSVGGASLDEAGGDGGPAGPWRVLCKVKHRGVASAAAFSCDGRYVATGAADATIKLVDMDRVAGAGRQGDASAAVVRTLQDHEAGVSGLAFHPNGLVLASCSADQTIRLFDLSVTHGTNAFQSFRDGHAFRSIAFHPSGDYIAAGGDAPEVRLYSVRSGKAYLLPGTGGGGGPSPMNHTAMITHVSYAANGAAVASASRDGSVKIWDGASGRCVRTIDRAHDGRPATAAVLSPDARHVLTAGLDSCVRLWDASSGRVVQEYTGASMDAAGGPAAFSHDGAQVMAADAASNSVVAWDAASGQLLTHAAAHSQRISWLVPSPTTSAFVTCSDDECARIWGPATH</sequence>
<comment type="caution">
    <text evidence="1">The sequence shown here is derived from an EMBL/GenBank/DDBJ whole genome shotgun (WGS) entry which is preliminary data.</text>
</comment>
<dbReference type="EMBL" id="JANBUJ010000250">
    <property type="protein sequence ID" value="KAJ2773253.1"/>
    <property type="molecule type" value="Genomic_DNA"/>
</dbReference>
<evidence type="ECO:0000313" key="2">
    <source>
        <dbReference type="Proteomes" id="UP001140234"/>
    </source>
</evidence>
<protein>
    <submittedName>
        <fullName evidence="1">Uncharacterized protein</fullName>
    </submittedName>
</protein>
<gene>
    <name evidence="1" type="ORF">IWQ57_001389</name>
</gene>
<evidence type="ECO:0000313" key="1">
    <source>
        <dbReference type="EMBL" id="KAJ2773253.1"/>
    </source>
</evidence>
<keyword evidence="2" id="KW-1185">Reference proteome</keyword>
<reference evidence="1" key="1">
    <citation type="submission" date="2022-07" db="EMBL/GenBank/DDBJ databases">
        <title>Phylogenomic reconstructions and comparative analyses of Kickxellomycotina fungi.</title>
        <authorList>
            <person name="Reynolds N.K."/>
            <person name="Stajich J.E."/>
            <person name="Barry K."/>
            <person name="Grigoriev I.V."/>
            <person name="Crous P."/>
            <person name="Smith M.E."/>
        </authorList>
    </citation>
    <scope>NUCLEOTIDE SEQUENCE</scope>
    <source>
        <strain evidence="1">CBS 109366</strain>
    </source>
</reference>
<proteinExistence type="predicted"/>